<keyword evidence="1" id="KW-0472">Membrane</keyword>
<dbReference type="EMBL" id="SMAR01000039">
    <property type="protein sequence ID" value="TCT31753.1"/>
    <property type="molecule type" value="Genomic_DNA"/>
</dbReference>
<sequence length="373" mass="41889">MLDSMKAFARRLWTLARRGLGYLWVAIAFPFRAGGGFVARRGWIVKGSVLAILVAVVLFYGLYVWRAEVWHNFNPDYVAGYQLNERSVPAGAPLPAGDGETAKVCEDSAIVEVLSGLVDMNVNQNDWLSSTLAYRLGFFGINWDHTLFLDNKASFQRGVHQAVRRSTVELVDSLGRVRGTSGVDENLQDARGNLQYDEYSWYFGLTPFGFKTPTPSFYRSAIRSLDRFNAELADCSAVFDARADNLSQFVDRVAADLGATSAILRERSENHNGGWFDPRADDRFWFAYGQLYGYYGILAAAEADFSQVIAQRDLTALWDETLVQFRSALDIQPLIISNGREDGWIMPSHLATIGFYILRARSNLVEVRSVLER</sequence>
<gene>
    <name evidence="2" type="ORF">EDC90_10392</name>
</gene>
<feature type="transmembrane region" description="Helical" evidence="1">
    <location>
        <begin position="44"/>
        <end position="65"/>
    </location>
</feature>
<dbReference type="OrthoDB" id="7594726at2"/>
<feature type="transmembrane region" description="Helical" evidence="1">
    <location>
        <begin position="20"/>
        <end position="38"/>
    </location>
</feature>
<comment type="caution">
    <text evidence="2">The sequence shown here is derived from an EMBL/GenBank/DDBJ whole genome shotgun (WGS) entry which is preliminary data.</text>
</comment>
<organism evidence="2 3">
    <name type="scientific">Martelella mediterranea</name>
    <dbReference type="NCBI Taxonomy" id="293089"/>
    <lineage>
        <taxon>Bacteria</taxon>
        <taxon>Pseudomonadati</taxon>
        <taxon>Pseudomonadota</taxon>
        <taxon>Alphaproteobacteria</taxon>
        <taxon>Hyphomicrobiales</taxon>
        <taxon>Aurantimonadaceae</taxon>
        <taxon>Martelella</taxon>
    </lineage>
</organism>
<evidence type="ECO:0000256" key="1">
    <source>
        <dbReference type="SAM" id="Phobius"/>
    </source>
</evidence>
<keyword evidence="1" id="KW-0812">Transmembrane</keyword>
<accession>A0A4R3NGS4</accession>
<dbReference type="AlphaFoldDB" id="A0A4R3NGS4"/>
<protein>
    <recommendedName>
        <fullName evidence="4">DUF2333 family protein</fullName>
    </recommendedName>
</protein>
<name>A0A4R3NGS4_9HYPH</name>
<evidence type="ECO:0008006" key="4">
    <source>
        <dbReference type="Google" id="ProtNLM"/>
    </source>
</evidence>
<proteinExistence type="predicted"/>
<reference evidence="2 3" key="1">
    <citation type="submission" date="2019-03" db="EMBL/GenBank/DDBJ databases">
        <title>Freshwater and sediment microbial communities from various areas in North America, analyzing microbe dynamics in response to fracking.</title>
        <authorList>
            <person name="Lamendella R."/>
        </authorList>
    </citation>
    <scope>NUCLEOTIDE SEQUENCE [LARGE SCALE GENOMIC DNA]</scope>
    <source>
        <strain evidence="2 3">175.2</strain>
    </source>
</reference>
<keyword evidence="1" id="KW-1133">Transmembrane helix</keyword>
<evidence type="ECO:0000313" key="3">
    <source>
        <dbReference type="Proteomes" id="UP000295097"/>
    </source>
</evidence>
<keyword evidence="3" id="KW-1185">Reference proteome</keyword>
<dbReference type="InterPro" id="IPR016936">
    <property type="entry name" value="UCP029693"/>
</dbReference>
<evidence type="ECO:0000313" key="2">
    <source>
        <dbReference type="EMBL" id="TCT31753.1"/>
    </source>
</evidence>
<dbReference type="Proteomes" id="UP000295097">
    <property type="component" value="Unassembled WGS sequence"/>
</dbReference>
<dbReference type="Pfam" id="PF10095">
    <property type="entry name" value="DUF2333"/>
    <property type="match status" value="2"/>
</dbReference>
<dbReference type="RefSeq" id="WP_132313867.1">
    <property type="nucleotide sequence ID" value="NZ_SMAR01000039.1"/>
</dbReference>